<gene>
    <name evidence="1" type="ORF">EX87_22375</name>
</gene>
<accession>A0A0F7EJV3</accession>
<proteinExistence type="predicted"/>
<geneLocation type="plasmid" evidence="1">
    <name>unnamed2</name>
</geneLocation>
<protein>
    <submittedName>
        <fullName evidence="1">Uncharacterized protein</fullName>
    </submittedName>
</protein>
<organism evidence="1">
    <name type="scientific">Brevibacillus laterosporus</name>
    <name type="common">Bacillus laterosporus</name>
    <dbReference type="NCBI Taxonomy" id="1465"/>
    <lineage>
        <taxon>Bacteria</taxon>
        <taxon>Bacillati</taxon>
        <taxon>Bacillota</taxon>
        <taxon>Bacilli</taxon>
        <taxon>Bacillales</taxon>
        <taxon>Paenibacillaceae</taxon>
        <taxon>Brevibacillus</taxon>
    </lineage>
</organism>
<evidence type="ECO:0000313" key="1">
    <source>
        <dbReference type="EMBL" id="AKF96278.1"/>
    </source>
</evidence>
<dbReference type="EMBL" id="CP011076">
    <property type="protein sequence ID" value="AKF96278.1"/>
    <property type="molecule type" value="Genomic_DNA"/>
</dbReference>
<name>A0A0F7EJV3_BRELA</name>
<dbReference type="AlphaFoldDB" id="A0A0F7EJV3"/>
<sequence>MDMATSQYTQSEVNLWFESYQRKLLSPYVNQKSELVYLCKCGQEMHNSFVRLKKFCKDPYGINCRREEKRKKIYEEVIEVIMKYNLQGSGFHIYKKIPFQHIARKG</sequence>
<keyword evidence="1" id="KW-0614">Plasmid</keyword>
<reference evidence="1" key="1">
    <citation type="submission" date="2015-03" db="EMBL/GenBank/DDBJ databases">
        <title>MIGS Cultured Bacterial/Archaeal sample from Brevibacillus laterosporus.</title>
        <authorList>
            <person name="Zeng D."/>
            <person name="Zhu L."/>
            <person name="Dong G."/>
            <person name="Ye W."/>
            <person name="Ren D."/>
            <person name="Wu L."/>
            <person name="Xu J."/>
            <person name="Li G."/>
            <person name="Guo L."/>
        </authorList>
    </citation>
    <scope>NUCLEOTIDE SEQUENCE</scope>
    <source>
        <strain evidence="1">B9</strain>
        <plasmid evidence="1">unnamed2</plasmid>
    </source>
</reference>